<evidence type="ECO:0000256" key="1">
    <source>
        <dbReference type="ARBA" id="ARBA00001933"/>
    </source>
</evidence>
<evidence type="ECO:0000256" key="7">
    <source>
        <dbReference type="ARBA" id="ARBA00030204"/>
    </source>
</evidence>
<protein>
    <recommendedName>
        <fullName evidence="3">4-aminobutyrate--2-oxoglutarate transaminase</fullName>
        <ecNumber evidence="3">2.6.1.19</ecNumber>
    </recommendedName>
    <alternativeName>
        <fullName evidence="8">GABA aminotransferase</fullName>
    </alternativeName>
    <alternativeName>
        <fullName evidence="7">Gamma-amino-N-butyrate transaminase</fullName>
    </alternativeName>
</protein>
<dbReference type="GO" id="GO:0005739">
    <property type="term" value="C:mitochondrion"/>
    <property type="evidence" value="ECO:0007669"/>
    <property type="project" value="TreeGrafter"/>
</dbReference>
<comment type="cofactor">
    <cofactor evidence="1">
        <name>pyridoxal 5'-phosphate</name>
        <dbReference type="ChEBI" id="CHEBI:597326"/>
    </cofactor>
</comment>
<dbReference type="PANTHER" id="PTHR43206:SF1">
    <property type="entry name" value="4-AMINOBUTYRATE AMINOTRANSFERASE, MITOCHONDRIAL"/>
    <property type="match status" value="1"/>
</dbReference>
<comment type="similarity">
    <text evidence="2 9">Belongs to the class-III pyridoxal-phosphate-dependent aminotransferase family.</text>
</comment>
<dbReference type="InterPro" id="IPR015422">
    <property type="entry name" value="PyrdxlP-dep_Trfase_small"/>
</dbReference>
<accession>A0A7R9DLU2</accession>
<dbReference type="EC" id="2.6.1.19" evidence="3"/>
<evidence type="ECO:0000256" key="9">
    <source>
        <dbReference type="RuleBase" id="RU003560"/>
    </source>
</evidence>
<proteinExistence type="inferred from homology"/>
<dbReference type="EMBL" id="OD012528">
    <property type="protein sequence ID" value="CAD7417027.1"/>
    <property type="molecule type" value="Genomic_DNA"/>
</dbReference>
<organism evidence="10">
    <name type="scientific">Timema poppense</name>
    <name type="common">Walking stick</name>
    <dbReference type="NCBI Taxonomy" id="170557"/>
    <lineage>
        <taxon>Eukaryota</taxon>
        <taxon>Metazoa</taxon>
        <taxon>Ecdysozoa</taxon>
        <taxon>Arthropoda</taxon>
        <taxon>Hexapoda</taxon>
        <taxon>Insecta</taxon>
        <taxon>Pterygota</taxon>
        <taxon>Neoptera</taxon>
        <taxon>Polyneoptera</taxon>
        <taxon>Phasmatodea</taxon>
        <taxon>Timematodea</taxon>
        <taxon>Timematoidea</taxon>
        <taxon>Timematidae</taxon>
        <taxon>Timema</taxon>
    </lineage>
</organism>
<dbReference type="PANTHER" id="PTHR43206">
    <property type="entry name" value="AMINOTRANSFERASE"/>
    <property type="match status" value="1"/>
</dbReference>
<evidence type="ECO:0000256" key="2">
    <source>
        <dbReference type="ARBA" id="ARBA00008954"/>
    </source>
</evidence>
<dbReference type="FunFam" id="3.40.640.10:FF:000029">
    <property type="entry name" value="4-aminobutyrate aminotransferase, mitochondrial"/>
    <property type="match status" value="1"/>
</dbReference>
<dbReference type="PIRSF" id="PIRSF000521">
    <property type="entry name" value="Transaminase_4ab_Lys_Orn"/>
    <property type="match status" value="1"/>
</dbReference>
<name>A0A7R9DLU2_TIMPO</name>
<evidence type="ECO:0000256" key="3">
    <source>
        <dbReference type="ARBA" id="ARBA00012912"/>
    </source>
</evidence>
<dbReference type="Gene3D" id="3.40.640.10">
    <property type="entry name" value="Type I PLP-dependent aspartate aminotransferase-like (Major domain)"/>
    <property type="match status" value="1"/>
</dbReference>
<dbReference type="AlphaFoldDB" id="A0A7R9DLU2"/>
<evidence type="ECO:0000313" key="10">
    <source>
        <dbReference type="EMBL" id="CAD7417027.1"/>
    </source>
</evidence>
<evidence type="ECO:0000256" key="8">
    <source>
        <dbReference type="ARBA" id="ARBA00031787"/>
    </source>
</evidence>
<dbReference type="InterPro" id="IPR015421">
    <property type="entry name" value="PyrdxlP-dep_Trfase_major"/>
</dbReference>
<dbReference type="SUPFAM" id="SSF53383">
    <property type="entry name" value="PLP-dependent transferases"/>
    <property type="match status" value="1"/>
</dbReference>
<keyword evidence="6 9" id="KW-0663">Pyridoxal phosphate</keyword>
<keyword evidence="4" id="KW-0032">Aminotransferase</keyword>
<evidence type="ECO:0000256" key="6">
    <source>
        <dbReference type="ARBA" id="ARBA00022898"/>
    </source>
</evidence>
<dbReference type="GO" id="GO:0034386">
    <property type="term" value="F:4-aminobutyrate:2-oxoglutarate transaminase activity"/>
    <property type="evidence" value="ECO:0007669"/>
    <property type="project" value="UniProtKB-EC"/>
</dbReference>
<dbReference type="InterPro" id="IPR015424">
    <property type="entry name" value="PyrdxlP-dep_Trfase"/>
</dbReference>
<dbReference type="GO" id="GO:0030170">
    <property type="term" value="F:pyridoxal phosphate binding"/>
    <property type="evidence" value="ECO:0007669"/>
    <property type="project" value="InterPro"/>
</dbReference>
<reference evidence="10" key="1">
    <citation type="submission" date="2020-11" db="EMBL/GenBank/DDBJ databases">
        <authorList>
            <person name="Tran Van P."/>
        </authorList>
    </citation>
    <scope>NUCLEOTIDE SEQUENCE</scope>
</reference>
<dbReference type="Pfam" id="PF00202">
    <property type="entry name" value="Aminotran_3"/>
    <property type="match status" value="1"/>
</dbReference>
<keyword evidence="5" id="KW-0808">Transferase</keyword>
<sequence>MLLQIFLKWIRCPQVAPPGLDNVNTMMCGSCANENAYKNIFIWYRRKERGEDVAFSEEELNSCMINLAPGSPRLSILSFHGAFHGRTLGVLSTTHSKYIHKIDIPAFDWPIASFPQYKYPLEENKRENEAEDKKCLAEVEDLIVQYKKKGIPVAGIVVEPIQSEGGDNEASPRFFQQLQRIGVKHGAALLIDEVQTGGGPTGKMWCHEHFNLDSPPDIVTFSKKMQLGGYYMKSDLKVKEAYRVFNTWMGDPGKLVLLQGVLSVIKRDNLLSLVRKSGDRLFSGLKELEREFPNLINSTRGRGTFLAVTCPNTKLRDSLVNSLKTKGIQTGGCGELSIRLRPALIFQPHHADIFLDSFRKVLSETK</sequence>
<dbReference type="Gene3D" id="3.90.1150.10">
    <property type="entry name" value="Aspartate Aminotransferase, domain 1"/>
    <property type="match status" value="1"/>
</dbReference>
<gene>
    <name evidence="10" type="ORF">TPSB3V08_LOCUS11471</name>
</gene>
<dbReference type="GO" id="GO:0009450">
    <property type="term" value="P:gamma-aminobutyric acid catabolic process"/>
    <property type="evidence" value="ECO:0007669"/>
    <property type="project" value="TreeGrafter"/>
</dbReference>
<evidence type="ECO:0000256" key="5">
    <source>
        <dbReference type="ARBA" id="ARBA00022679"/>
    </source>
</evidence>
<evidence type="ECO:0000256" key="4">
    <source>
        <dbReference type="ARBA" id="ARBA00022576"/>
    </source>
</evidence>
<dbReference type="InterPro" id="IPR005814">
    <property type="entry name" value="Aminotrans_3"/>
</dbReference>